<accession>V5U150</accession>
<proteinExistence type="predicted"/>
<name>V5U150_9ENTR</name>
<dbReference type="KEGG" id="csi:P262_03539"/>
<dbReference type="AlphaFoldDB" id="V5U150"/>
<reference evidence="1 2" key="1">
    <citation type="journal article" date="2014" name="Genome Announc.">
        <title>Complete Genome Sequence of Cronobacter sakazakii Strain CMCC 45402.</title>
        <authorList>
            <person name="Zhao Z."/>
            <person name="Wang L."/>
            <person name="Wang B."/>
            <person name="Liang H."/>
            <person name="Ye Q."/>
            <person name="Zeng M."/>
        </authorList>
    </citation>
    <scope>NUCLEOTIDE SEQUENCE [LARGE SCALE GENOMIC DNA]</scope>
    <source>
        <strain evidence="2">45402</strain>
    </source>
</reference>
<organism evidence="1 2">
    <name type="scientific">Cronobacter malonaticus</name>
    <dbReference type="NCBI Taxonomy" id="413503"/>
    <lineage>
        <taxon>Bacteria</taxon>
        <taxon>Pseudomonadati</taxon>
        <taxon>Pseudomonadota</taxon>
        <taxon>Gammaproteobacteria</taxon>
        <taxon>Enterobacterales</taxon>
        <taxon>Enterobacteriaceae</taxon>
        <taxon>Cronobacter</taxon>
    </lineage>
</organism>
<dbReference type="EMBL" id="CP006731">
    <property type="protein sequence ID" value="AHB70892.1"/>
    <property type="molecule type" value="Genomic_DNA"/>
</dbReference>
<evidence type="ECO:0000313" key="1">
    <source>
        <dbReference type="EMBL" id="AHB70892.1"/>
    </source>
</evidence>
<evidence type="ECO:0000313" key="2">
    <source>
        <dbReference type="Proteomes" id="UP000018545"/>
    </source>
</evidence>
<dbReference type="Proteomes" id="UP000018545">
    <property type="component" value="Chromosome"/>
</dbReference>
<dbReference type="HOGENOM" id="CLU_1945158_0_0_6"/>
<protein>
    <submittedName>
        <fullName evidence="1">Uncharacterized protein</fullName>
    </submittedName>
</protein>
<sequence length="129" mass="15201">MLKTYENVHYLNNTEPEAEPKNYAHLIKTEREAIDQLNFKLASLKNELQSLTFWKVSPKDKTIFDNYFFSNQLALGTLREAIGFDIYDIHDRYHFNVSYGKVLVDTFNGLIETHETLKKDMNNLFIFSN</sequence>
<gene>
    <name evidence="1" type="ORF">P262_03539</name>
</gene>